<dbReference type="OrthoDB" id="5979581at2759"/>
<dbReference type="GO" id="GO:0043484">
    <property type="term" value="P:regulation of RNA splicing"/>
    <property type="evidence" value="ECO:0007669"/>
    <property type="project" value="TreeGrafter"/>
</dbReference>
<dbReference type="GO" id="GO:0005524">
    <property type="term" value="F:ATP binding"/>
    <property type="evidence" value="ECO:0007669"/>
    <property type="project" value="UniProtKB-KW"/>
</dbReference>
<dbReference type="RefSeq" id="XP_003660814.1">
    <property type="nucleotide sequence ID" value="XM_003660766.1"/>
</dbReference>
<dbReference type="PANTHER" id="PTHR45646:SF11">
    <property type="entry name" value="SERINE_THREONINE-PROTEIN KINASE DOA"/>
    <property type="match status" value="1"/>
</dbReference>
<dbReference type="OMA" id="VWETRIS"/>
<dbReference type="Gene3D" id="3.30.200.20">
    <property type="entry name" value="Phosphorylase Kinase, domain 1"/>
    <property type="match status" value="1"/>
</dbReference>
<keyword evidence="5" id="KW-0067">ATP-binding</keyword>
<dbReference type="eggNOG" id="KOG1290">
    <property type="taxonomic scope" value="Eukaryota"/>
</dbReference>
<dbReference type="KEGG" id="mtm:MYCTH_89426"/>
<dbReference type="EMBL" id="CP003002">
    <property type="protein sequence ID" value="AEO55569.1"/>
    <property type="molecule type" value="Genomic_DNA"/>
</dbReference>
<dbReference type="PANTHER" id="PTHR45646">
    <property type="entry name" value="SERINE/THREONINE-PROTEIN KINASE DOA-RELATED"/>
    <property type="match status" value="1"/>
</dbReference>
<keyword evidence="4" id="KW-0418">Kinase</keyword>
<dbReference type="InterPro" id="IPR051175">
    <property type="entry name" value="CLK_kinases"/>
</dbReference>
<keyword evidence="2" id="KW-0808">Transferase</keyword>
<dbReference type="PROSITE" id="PS00108">
    <property type="entry name" value="PROTEIN_KINASE_ST"/>
    <property type="match status" value="1"/>
</dbReference>
<dbReference type="GO" id="GO:0005634">
    <property type="term" value="C:nucleus"/>
    <property type="evidence" value="ECO:0007669"/>
    <property type="project" value="TreeGrafter"/>
</dbReference>
<sequence>MMSTAHTGRELNQSHPPRSFNYYLVDGPIEEATLPTYRRELFHPTHPDQILNSKYRIVSKLGYGAYSTVWLAENLSWRENEPTEPRYVTVKIGVRDLETVKEEKALCDHIATAAPESGFASLLRLPIDSFDLEGPDGSHPCLVYLPMRESLDTFQEHEFGREVTPVLTKLLAARLLGAVHYLHEACGVIHTDIKEENILLSVEDPAVLDDFVREKQKQGPQPRHVSPDGRATYVSHPHLGPFRSLKFTCQLSDFDRTYPLKPGKAYLHPLVQPHTYRAPEVLLGAGWSAPIDMWNIGLVVWKMMQGSDLFERDYMCDKDGNYSAQAHLAQIISYFGLPPKELIERERANRHIEARNPIINPQGKPCKTVAEFWGGPFFDDSGEFIRKDLIRPGLSLEGSLTYPLEDEERALFLDLISSMLKWIPEERATAGNLLDHPYFASVMDSKSGQEELENNE</sequence>
<feature type="domain" description="Protein kinase" evidence="6">
    <location>
        <begin position="55"/>
        <end position="439"/>
    </location>
</feature>
<dbReference type="PROSITE" id="PS50011">
    <property type="entry name" value="PROTEIN_KINASE_DOM"/>
    <property type="match status" value="1"/>
</dbReference>
<evidence type="ECO:0000313" key="7">
    <source>
        <dbReference type="EMBL" id="AEO55569.1"/>
    </source>
</evidence>
<evidence type="ECO:0000256" key="1">
    <source>
        <dbReference type="ARBA" id="ARBA00022527"/>
    </source>
</evidence>
<protein>
    <recommendedName>
        <fullName evidence="6">Protein kinase domain-containing protein</fullName>
    </recommendedName>
</protein>
<proteinExistence type="predicted"/>
<organism evidence="7 8">
    <name type="scientific">Thermothelomyces thermophilus (strain ATCC 42464 / BCRC 31852 / DSM 1799)</name>
    <name type="common">Sporotrichum thermophile</name>
    <dbReference type="NCBI Taxonomy" id="573729"/>
    <lineage>
        <taxon>Eukaryota</taxon>
        <taxon>Fungi</taxon>
        <taxon>Dikarya</taxon>
        <taxon>Ascomycota</taxon>
        <taxon>Pezizomycotina</taxon>
        <taxon>Sordariomycetes</taxon>
        <taxon>Sordariomycetidae</taxon>
        <taxon>Sordariales</taxon>
        <taxon>Chaetomiaceae</taxon>
        <taxon>Thermothelomyces</taxon>
    </lineage>
</organism>
<dbReference type="InterPro" id="IPR008271">
    <property type="entry name" value="Ser/Thr_kinase_AS"/>
</dbReference>
<name>G2Q6J6_THET4</name>
<evidence type="ECO:0000259" key="6">
    <source>
        <dbReference type="PROSITE" id="PS50011"/>
    </source>
</evidence>
<dbReference type="InParanoid" id="G2Q6J6"/>
<dbReference type="VEuPathDB" id="FungiDB:MYCTH_89426"/>
<dbReference type="GO" id="GO:0004674">
    <property type="term" value="F:protein serine/threonine kinase activity"/>
    <property type="evidence" value="ECO:0007669"/>
    <property type="project" value="UniProtKB-KW"/>
</dbReference>
<dbReference type="GeneID" id="11506079"/>
<dbReference type="Gene3D" id="1.10.510.10">
    <property type="entry name" value="Transferase(Phosphotransferase) domain 1"/>
    <property type="match status" value="1"/>
</dbReference>
<dbReference type="Pfam" id="PF00069">
    <property type="entry name" value="Pkinase"/>
    <property type="match status" value="1"/>
</dbReference>
<keyword evidence="1" id="KW-0723">Serine/threonine-protein kinase</keyword>
<reference evidence="7 8" key="1">
    <citation type="journal article" date="2011" name="Nat. Biotechnol.">
        <title>Comparative genomic analysis of the thermophilic biomass-degrading fungi Myceliophthora thermophila and Thielavia terrestris.</title>
        <authorList>
            <person name="Berka R.M."/>
            <person name="Grigoriev I.V."/>
            <person name="Otillar R."/>
            <person name="Salamov A."/>
            <person name="Grimwood J."/>
            <person name="Reid I."/>
            <person name="Ishmael N."/>
            <person name="John T."/>
            <person name="Darmond C."/>
            <person name="Moisan M.-C."/>
            <person name="Henrissat B."/>
            <person name="Coutinho P.M."/>
            <person name="Lombard V."/>
            <person name="Natvig D.O."/>
            <person name="Lindquist E."/>
            <person name="Schmutz J."/>
            <person name="Lucas S."/>
            <person name="Harris P."/>
            <person name="Powlowski J."/>
            <person name="Bellemare A."/>
            <person name="Taylor D."/>
            <person name="Butler G."/>
            <person name="de Vries R.P."/>
            <person name="Allijn I.E."/>
            <person name="van den Brink J."/>
            <person name="Ushinsky S."/>
            <person name="Storms R."/>
            <person name="Powell A.J."/>
            <person name="Paulsen I.T."/>
            <person name="Elbourne L.D.H."/>
            <person name="Baker S.E."/>
            <person name="Magnuson J."/>
            <person name="LaBoissiere S."/>
            <person name="Clutterbuck A.J."/>
            <person name="Martinez D."/>
            <person name="Wogulis M."/>
            <person name="de Leon A.L."/>
            <person name="Rey M.W."/>
            <person name="Tsang A."/>
        </authorList>
    </citation>
    <scope>NUCLEOTIDE SEQUENCE [LARGE SCALE GENOMIC DNA]</scope>
    <source>
        <strain evidence="8">ATCC 42464 / BCRC 31852 / DSM 1799</strain>
    </source>
</reference>
<evidence type="ECO:0000256" key="4">
    <source>
        <dbReference type="ARBA" id="ARBA00022777"/>
    </source>
</evidence>
<dbReference type="SUPFAM" id="SSF56112">
    <property type="entry name" value="Protein kinase-like (PK-like)"/>
    <property type="match status" value="1"/>
</dbReference>
<evidence type="ECO:0000256" key="2">
    <source>
        <dbReference type="ARBA" id="ARBA00022679"/>
    </source>
</evidence>
<evidence type="ECO:0000256" key="5">
    <source>
        <dbReference type="ARBA" id="ARBA00022840"/>
    </source>
</evidence>
<dbReference type="InterPro" id="IPR000719">
    <property type="entry name" value="Prot_kinase_dom"/>
</dbReference>
<gene>
    <name evidence="7" type="ORF">MYCTH_89426</name>
</gene>
<dbReference type="SMART" id="SM00220">
    <property type="entry name" value="S_TKc"/>
    <property type="match status" value="1"/>
</dbReference>
<accession>G2Q6J6</accession>
<dbReference type="Proteomes" id="UP000007322">
    <property type="component" value="Chromosome 1"/>
</dbReference>
<evidence type="ECO:0000256" key="3">
    <source>
        <dbReference type="ARBA" id="ARBA00022741"/>
    </source>
</evidence>
<dbReference type="InterPro" id="IPR011009">
    <property type="entry name" value="Kinase-like_dom_sf"/>
</dbReference>
<keyword evidence="8" id="KW-1185">Reference proteome</keyword>
<dbReference type="HOGENOM" id="CLU_000288_81_1_1"/>
<dbReference type="AlphaFoldDB" id="G2Q6J6"/>
<dbReference type="STRING" id="573729.G2Q6J6"/>
<evidence type="ECO:0000313" key="8">
    <source>
        <dbReference type="Proteomes" id="UP000007322"/>
    </source>
</evidence>
<keyword evidence="3" id="KW-0547">Nucleotide-binding</keyword>